<dbReference type="CDD" id="cd03788">
    <property type="entry name" value="GT20_TPS"/>
    <property type="match status" value="1"/>
</dbReference>
<organism evidence="3 4">
    <name type="scientific">Leptospira koniambonensis</name>
    <dbReference type="NCBI Taxonomy" id="2484950"/>
    <lineage>
        <taxon>Bacteria</taxon>
        <taxon>Pseudomonadati</taxon>
        <taxon>Spirochaetota</taxon>
        <taxon>Spirochaetia</taxon>
        <taxon>Leptospirales</taxon>
        <taxon>Leptospiraceae</taxon>
        <taxon>Leptospira</taxon>
    </lineage>
</organism>
<dbReference type="RefSeq" id="WP_135615213.1">
    <property type="nucleotide sequence ID" value="NZ_RQFY01000004.1"/>
</dbReference>
<dbReference type="GO" id="GO:0003825">
    <property type="term" value="F:alpha,alpha-trehalose-phosphate synthase (UDP-forming) activity"/>
    <property type="evidence" value="ECO:0007669"/>
    <property type="project" value="TreeGrafter"/>
</dbReference>
<dbReference type="GO" id="GO:0005829">
    <property type="term" value="C:cytosol"/>
    <property type="evidence" value="ECO:0007669"/>
    <property type="project" value="TreeGrafter"/>
</dbReference>
<dbReference type="Gene3D" id="3.40.50.1000">
    <property type="entry name" value="HAD superfamily/HAD-like"/>
    <property type="match status" value="1"/>
</dbReference>
<dbReference type="NCBIfam" id="TIGR01484">
    <property type="entry name" value="HAD-SF-IIB"/>
    <property type="match status" value="1"/>
</dbReference>
<proteinExistence type="inferred from homology"/>
<dbReference type="Gene3D" id="3.40.50.2000">
    <property type="entry name" value="Glycogen Phosphorylase B"/>
    <property type="match status" value="2"/>
</dbReference>
<dbReference type="NCBIfam" id="TIGR00685">
    <property type="entry name" value="T6PP"/>
    <property type="match status" value="1"/>
</dbReference>
<dbReference type="SUPFAM" id="SSF56784">
    <property type="entry name" value="HAD-like"/>
    <property type="match status" value="1"/>
</dbReference>
<name>A0A4R9J894_9LEPT</name>
<dbReference type="InterPro" id="IPR023214">
    <property type="entry name" value="HAD_sf"/>
</dbReference>
<dbReference type="PANTHER" id="PTHR10788">
    <property type="entry name" value="TREHALOSE-6-PHOSPHATE SYNTHASE"/>
    <property type="match status" value="1"/>
</dbReference>
<dbReference type="OrthoDB" id="9761633at2"/>
<dbReference type="InterPro" id="IPR001830">
    <property type="entry name" value="Glyco_trans_20"/>
</dbReference>
<comment type="caution">
    <text evidence="3">The sequence shown here is derived from an EMBL/GenBank/DDBJ whole genome shotgun (WGS) entry which is preliminary data.</text>
</comment>
<dbReference type="GO" id="GO:0005992">
    <property type="term" value="P:trehalose biosynthetic process"/>
    <property type="evidence" value="ECO:0007669"/>
    <property type="project" value="InterPro"/>
</dbReference>
<evidence type="ECO:0000313" key="4">
    <source>
        <dbReference type="Proteomes" id="UP000297871"/>
    </source>
</evidence>
<dbReference type="SUPFAM" id="SSF53756">
    <property type="entry name" value="UDP-Glycosyltransferase/glycogen phosphorylase"/>
    <property type="match status" value="1"/>
</dbReference>
<protein>
    <submittedName>
        <fullName evidence="3">Bifunctional alpha,alpha-trehalose-phosphate synthase (UDP-forming)/trehalose-phosphatase</fullName>
    </submittedName>
</protein>
<sequence length="742" mass="85738">MKLQKNKLIIVSNRLPVNLTLRKGKYSYRKSAGGLATGVSSFLDKLGPDNKFVWVGWPGSIVAEARIDEVNKTLEDGFGYFPIYLSEPEIKQFYSGFCNRTIWPLFHYFPSYTTYSQEEWKSYKEINQRFAERVIQIYEPGDTVWIHDYHLFLLPSLLRAMIPDIKIGFFLHIPFPHFEVYRLLPMSWRKEILLGILGSDLVGFHTHDYTQYFLRSVLRILGLDNHFGLINHGDRFIKVETFPMGIDFEKFRQFSLTDSCEILRQELERGTKNKRLLLTVDRLDYSKGIAKRLEAFQLFLEEHPEWKEKVVLLMIIVPSRSEVEEYGKMRESIERMVGMINGLYATMEWSPIIYRYKYFSFEELVAFYGISDVALVTPLRDGMNLVAKEFLASRPDLSGVLVLSEMTGAAKELGEAILINPNNPQDVSDAIQEALTSSLEEQIARNLPMVERIRKYDVIKWASDFLTRLEETKKNTKDLSAKIIEGRIQGEIITRFKNSFKRVLFLDYDGTLVPFANSPSEAIPEFRLRHLLLRLTSDQRNTVYIVSGRDRHWLDKTLSGLGLCFIAEHGVWYKANGDWKLFRELSAAWKSDLYPILEEYCRRLPGTFIEEKEFSLAWHYRGAENDAADSMTRELLNDLVNYTGNLDVQVLKGNKVIEVKCSGVNKGISSKQIAAEISADFILTVGDDWTDEDMFRELPKYAYSIKVGISPTEARYYLRSSEQVLDLIESLLKPIPGDENFG</sequence>
<dbReference type="InterPro" id="IPR036412">
    <property type="entry name" value="HAD-like_sf"/>
</dbReference>
<dbReference type="Pfam" id="PF00982">
    <property type="entry name" value="Glyco_transf_20"/>
    <property type="match status" value="1"/>
</dbReference>
<dbReference type="Proteomes" id="UP000297871">
    <property type="component" value="Unassembled WGS sequence"/>
</dbReference>
<dbReference type="EMBL" id="RQFY01000004">
    <property type="protein sequence ID" value="TGL34996.1"/>
    <property type="molecule type" value="Genomic_DNA"/>
</dbReference>
<dbReference type="CDD" id="cd01627">
    <property type="entry name" value="HAD_TPP"/>
    <property type="match status" value="1"/>
</dbReference>
<dbReference type="Gene3D" id="3.30.70.1020">
    <property type="entry name" value="Trehalose-6-phosphate phosphatase related protein, domain 2"/>
    <property type="match status" value="1"/>
</dbReference>
<accession>A0A4R9J894</accession>
<comment type="similarity">
    <text evidence="2">Belongs to the glycosyltransferase 20 family.</text>
</comment>
<dbReference type="AlphaFoldDB" id="A0A4R9J894"/>
<dbReference type="InterPro" id="IPR006379">
    <property type="entry name" value="HAD-SF_hydro_IIB"/>
</dbReference>
<dbReference type="NCBIfam" id="NF011071">
    <property type="entry name" value="PRK14501.1"/>
    <property type="match status" value="1"/>
</dbReference>
<evidence type="ECO:0000313" key="3">
    <source>
        <dbReference type="EMBL" id="TGL34996.1"/>
    </source>
</evidence>
<keyword evidence="4" id="KW-1185">Reference proteome</keyword>
<evidence type="ECO:0000256" key="1">
    <source>
        <dbReference type="ARBA" id="ARBA00006330"/>
    </source>
</evidence>
<comment type="similarity">
    <text evidence="1">In the C-terminal section; belongs to the trehalose phosphatase family.</text>
</comment>
<evidence type="ECO:0000256" key="2">
    <source>
        <dbReference type="ARBA" id="ARBA00008799"/>
    </source>
</evidence>
<reference evidence="3" key="1">
    <citation type="journal article" date="2019" name="PLoS Negl. Trop. Dis.">
        <title>Revisiting the worldwide diversity of Leptospira species in the environment.</title>
        <authorList>
            <person name="Vincent A.T."/>
            <person name="Schiettekatte O."/>
            <person name="Bourhy P."/>
            <person name="Veyrier F.J."/>
            <person name="Picardeau M."/>
        </authorList>
    </citation>
    <scope>NUCLEOTIDE SEQUENCE [LARGE SCALE GENOMIC DNA]</scope>
    <source>
        <strain evidence="3">201800265</strain>
    </source>
</reference>
<gene>
    <name evidence="3" type="ORF">EHQ52_10970</name>
</gene>
<dbReference type="InterPro" id="IPR003337">
    <property type="entry name" value="Trehalose_PPase"/>
</dbReference>
<dbReference type="Pfam" id="PF02358">
    <property type="entry name" value="Trehalose_PPase"/>
    <property type="match status" value="1"/>
</dbReference>
<dbReference type="GO" id="GO:0004805">
    <property type="term" value="F:trehalose-phosphatase activity"/>
    <property type="evidence" value="ECO:0007669"/>
    <property type="project" value="TreeGrafter"/>
</dbReference>
<dbReference type="PANTHER" id="PTHR10788:SF106">
    <property type="entry name" value="BCDNA.GH08860"/>
    <property type="match status" value="1"/>
</dbReference>